<dbReference type="NCBIfam" id="TIGR02532">
    <property type="entry name" value="IV_pilin_GFxxxE"/>
    <property type="match status" value="1"/>
</dbReference>
<dbReference type="AlphaFoldDB" id="A0A0W8FSA4"/>
<organism evidence="2">
    <name type="scientific">hydrocarbon metagenome</name>
    <dbReference type="NCBI Taxonomy" id="938273"/>
    <lineage>
        <taxon>unclassified sequences</taxon>
        <taxon>metagenomes</taxon>
        <taxon>ecological metagenomes</taxon>
    </lineage>
</organism>
<dbReference type="EMBL" id="LNQE01000887">
    <property type="protein sequence ID" value="KUG23770.1"/>
    <property type="molecule type" value="Genomic_DNA"/>
</dbReference>
<name>A0A0W8FSA4_9ZZZZ</name>
<evidence type="ECO:0000313" key="2">
    <source>
        <dbReference type="EMBL" id="KUG23770.1"/>
    </source>
</evidence>
<reference evidence="2" key="1">
    <citation type="journal article" date="2015" name="Proc. Natl. Acad. Sci. U.S.A.">
        <title>Networks of energetic and metabolic interactions define dynamics in microbial communities.</title>
        <authorList>
            <person name="Embree M."/>
            <person name="Liu J.K."/>
            <person name="Al-Bassam M.M."/>
            <person name="Zengler K."/>
        </authorList>
    </citation>
    <scope>NUCLEOTIDE SEQUENCE</scope>
</reference>
<accession>A0A0W8FSA4</accession>
<protein>
    <recommendedName>
        <fullName evidence="3">Prepilin-type N-terminal cleavage/methylation domain-containing protein</fullName>
    </recommendedName>
</protein>
<feature type="transmembrane region" description="Helical" evidence="1">
    <location>
        <begin position="20"/>
        <end position="41"/>
    </location>
</feature>
<keyword evidence="1" id="KW-1133">Transmembrane helix</keyword>
<dbReference type="Pfam" id="PF07963">
    <property type="entry name" value="N_methyl"/>
    <property type="match status" value="1"/>
</dbReference>
<gene>
    <name evidence="2" type="ORF">ASZ90_006416</name>
</gene>
<comment type="caution">
    <text evidence="2">The sequence shown here is derived from an EMBL/GenBank/DDBJ whole genome shotgun (WGS) entry which is preliminary data.</text>
</comment>
<proteinExistence type="predicted"/>
<dbReference type="InterPro" id="IPR012902">
    <property type="entry name" value="N_methyl_site"/>
</dbReference>
<keyword evidence="1" id="KW-0472">Membrane</keyword>
<keyword evidence="1" id="KW-0812">Transmembrane</keyword>
<evidence type="ECO:0008006" key="3">
    <source>
        <dbReference type="Google" id="ProtNLM"/>
    </source>
</evidence>
<evidence type="ECO:0000256" key="1">
    <source>
        <dbReference type="SAM" id="Phobius"/>
    </source>
</evidence>
<sequence>MRVLNFNKKTGEKGFTLFELMIALGISVFIMAAIYASVNMAQRSSASVTRRVTTQQDARAVLDIMAMEIRMASFNPKPPATGSTWSTIPYGENLSLTTVPSVSNKGIQIAGANQIHISMDLNSDGIIGDVTKPDGSKVEVRNEYILYTYDSTKNAIYRNVSNGNNQPVLGGNDNAETKVINDETTPLFQYFDRDGSPAALIKDIRRIRITIIARTKIKDMLTGNVRVIPYTTDVLVKNHVLSP</sequence>